<comment type="caution">
    <text evidence="3">The sequence shown here is derived from an EMBL/GenBank/DDBJ whole genome shotgun (WGS) entry which is preliminary data.</text>
</comment>
<dbReference type="AlphaFoldDB" id="E7RMY7"/>
<proteinExistence type="predicted"/>
<keyword evidence="1" id="KW-0732">Signal</keyword>
<dbReference type="Gene3D" id="3.20.20.190">
    <property type="entry name" value="Phosphatidylinositol (PI) phosphodiesterase"/>
    <property type="match status" value="1"/>
</dbReference>
<evidence type="ECO:0000313" key="4">
    <source>
        <dbReference type="Proteomes" id="UP000005580"/>
    </source>
</evidence>
<feature type="domain" description="GP-PDE" evidence="2">
    <location>
        <begin position="22"/>
        <end position="251"/>
    </location>
</feature>
<protein>
    <submittedName>
        <fullName evidence="3">Glycerophosphodiester phosphodiesterase family protein</fullName>
        <ecNumber evidence="3">3.1.4.46</ecNumber>
    </submittedName>
</protein>
<evidence type="ECO:0000259" key="2">
    <source>
        <dbReference type="PROSITE" id="PS51704"/>
    </source>
</evidence>
<evidence type="ECO:0000256" key="1">
    <source>
        <dbReference type="SAM" id="SignalP"/>
    </source>
</evidence>
<dbReference type="STRING" id="28134.SAMN05444288_0382"/>
<dbReference type="RefSeq" id="WP_004369190.1">
    <property type="nucleotide sequence ID" value="NZ_GL833119.1"/>
</dbReference>
<dbReference type="EMBL" id="AEPE02000002">
    <property type="protein sequence ID" value="EFZ38118.1"/>
    <property type="molecule type" value="Genomic_DNA"/>
</dbReference>
<dbReference type="HOGENOM" id="CLU_030006_3_5_10"/>
<dbReference type="InterPro" id="IPR030395">
    <property type="entry name" value="GP_PDE_dom"/>
</dbReference>
<organism evidence="3 4">
    <name type="scientific">Hoylesella oralis ATCC 33269</name>
    <dbReference type="NCBI Taxonomy" id="873533"/>
    <lineage>
        <taxon>Bacteria</taxon>
        <taxon>Pseudomonadati</taxon>
        <taxon>Bacteroidota</taxon>
        <taxon>Bacteroidia</taxon>
        <taxon>Bacteroidales</taxon>
        <taxon>Prevotellaceae</taxon>
        <taxon>Hoylesella</taxon>
    </lineage>
</organism>
<accession>E7RMY7</accession>
<feature type="chain" id="PRO_5003221536" evidence="1">
    <location>
        <begin position="21"/>
        <end position="254"/>
    </location>
</feature>
<dbReference type="PROSITE" id="PS51704">
    <property type="entry name" value="GP_PDE"/>
    <property type="match status" value="1"/>
</dbReference>
<gene>
    <name evidence="3" type="primary">glpQ</name>
    <name evidence="3" type="ORF">HMPREF0663_10487</name>
</gene>
<dbReference type="Pfam" id="PF03009">
    <property type="entry name" value="GDPD"/>
    <property type="match status" value="1"/>
</dbReference>
<sequence>MKVKSIFLMAALFMAMDVCGQTKVIAHRGYWDTEGASQNSRASLKNALDLNIYGSETDIWLTTDGHLMVNHDPSYKGITLQKATYAQCKNLTLSNGEKMPELKEFLQIMKKTKSRTKLIIEIKKHDKLEANRAAARATVKAVKKYGVAKKVEYISFSLEACKELVKCAPKARVAYLNGDITPAMLYIDNITGIDYHLSVLRDNPHWVDEAHGLDMDVNVWTVNKATDMREMKKLGVDYITTNNPLEAIEVCKEK</sequence>
<dbReference type="PANTHER" id="PTHR46211">
    <property type="entry name" value="GLYCEROPHOSPHORYL DIESTER PHOSPHODIESTERASE"/>
    <property type="match status" value="1"/>
</dbReference>
<dbReference type="Proteomes" id="UP000005580">
    <property type="component" value="Unassembled WGS sequence"/>
</dbReference>
<keyword evidence="4" id="KW-1185">Reference proteome</keyword>
<dbReference type="GO" id="GO:0008889">
    <property type="term" value="F:glycerophosphodiester phosphodiesterase activity"/>
    <property type="evidence" value="ECO:0007669"/>
    <property type="project" value="UniProtKB-EC"/>
</dbReference>
<dbReference type="PANTHER" id="PTHR46211:SF1">
    <property type="entry name" value="GLYCEROPHOSPHODIESTER PHOSPHODIESTERASE, CYTOPLASMIC"/>
    <property type="match status" value="1"/>
</dbReference>
<reference evidence="3" key="1">
    <citation type="submission" date="2011-01" db="EMBL/GenBank/DDBJ databases">
        <authorList>
            <person name="Muzny D."/>
            <person name="Qin X."/>
            <person name="Buhay C."/>
            <person name="Dugan-Rocha S."/>
            <person name="Ding Y."/>
            <person name="Chen G."/>
            <person name="Hawes A."/>
            <person name="Holder M."/>
            <person name="Jhangiani S."/>
            <person name="Johnson A."/>
            <person name="Khan Z."/>
            <person name="Li Z."/>
            <person name="Liu W."/>
            <person name="Liu X."/>
            <person name="Perez L."/>
            <person name="Shen H."/>
            <person name="Wang Q."/>
            <person name="Watt J."/>
            <person name="Xi L."/>
            <person name="Xin Y."/>
            <person name="Zhou J."/>
            <person name="Deng J."/>
            <person name="Jiang H."/>
            <person name="Liu Y."/>
            <person name="Qu J."/>
            <person name="Song X.-Z."/>
            <person name="Zhang L."/>
            <person name="Villasana D."/>
            <person name="Johnson A."/>
            <person name="Liu J."/>
            <person name="Liyanage D."/>
            <person name="Lorensuhewa L."/>
            <person name="Robinson T."/>
            <person name="Song A."/>
            <person name="Song B.-B."/>
            <person name="Dinh H."/>
            <person name="Thornton R."/>
            <person name="Coyle M."/>
            <person name="Francisco L."/>
            <person name="Jackson L."/>
            <person name="Javaid M."/>
            <person name="Korchina V."/>
            <person name="Kovar C."/>
            <person name="Mata R."/>
            <person name="Mathew T."/>
            <person name="Ngo R."/>
            <person name="Nguyen L."/>
            <person name="Nguyen N."/>
            <person name="Okwuonu G."/>
            <person name="Ongeri F."/>
            <person name="Pham C."/>
            <person name="Simmons D."/>
            <person name="Wilczek-Boney K."/>
            <person name="Hale W."/>
            <person name="Jakkamsetti A."/>
            <person name="Pham P."/>
            <person name="Ruth R."/>
            <person name="San Lucas F."/>
            <person name="Warren J."/>
            <person name="Zhang J."/>
            <person name="Zhao Z."/>
            <person name="Zhou C."/>
            <person name="Zhu D."/>
            <person name="Lee S."/>
            <person name="Bess C."/>
            <person name="Blankenburg K."/>
            <person name="Forbes L."/>
            <person name="Fu Q."/>
            <person name="Gubbala S."/>
            <person name="Hirani K."/>
            <person name="Jayaseelan J.C."/>
            <person name="Lara F."/>
            <person name="Munidasa M."/>
            <person name="Palculict T."/>
            <person name="Patil S."/>
            <person name="Pu L.-L."/>
            <person name="Saada N."/>
            <person name="Tang L."/>
            <person name="Weissenberger G."/>
            <person name="Zhu Y."/>
            <person name="Hemphill L."/>
            <person name="Shang Y."/>
            <person name="Youmans B."/>
            <person name="Ayvaz T."/>
            <person name="Ross M."/>
            <person name="Santibanez J."/>
            <person name="Aqrawi P."/>
            <person name="Gross S."/>
            <person name="Joshi V."/>
            <person name="Fowler G."/>
            <person name="Nazareth L."/>
            <person name="Reid J."/>
            <person name="Worley K."/>
            <person name="Petrosino J."/>
            <person name="Highlander S."/>
            <person name="Gibbs R."/>
        </authorList>
    </citation>
    <scope>NUCLEOTIDE SEQUENCE [LARGE SCALE GENOMIC DNA]</scope>
    <source>
        <strain evidence="3">ATCC 33269</strain>
    </source>
</reference>
<dbReference type="InterPro" id="IPR017946">
    <property type="entry name" value="PLC-like_Pdiesterase_TIM-brl"/>
</dbReference>
<name>E7RMY7_9BACT</name>
<dbReference type="SUPFAM" id="SSF51695">
    <property type="entry name" value="PLC-like phosphodiesterases"/>
    <property type="match status" value="1"/>
</dbReference>
<dbReference type="EC" id="3.1.4.46" evidence="3"/>
<evidence type="ECO:0000313" key="3">
    <source>
        <dbReference type="EMBL" id="EFZ38118.1"/>
    </source>
</evidence>
<dbReference type="GO" id="GO:0006629">
    <property type="term" value="P:lipid metabolic process"/>
    <property type="evidence" value="ECO:0007669"/>
    <property type="project" value="InterPro"/>
</dbReference>
<dbReference type="eggNOG" id="COG0584">
    <property type="taxonomic scope" value="Bacteria"/>
</dbReference>
<keyword evidence="3" id="KW-0378">Hydrolase</keyword>
<feature type="signal peptide" evidence="1">
    <location>
        <begin position="1"/>
        <end position="20"/>
    </location>
</feature>